<keyword evidence="3" id="KW-1185">Reference proteome</keyword>
<reference evidence="2 3" key="1">
    <citation type="journal article" date="2019" name="Commun. Biol.">
        <title>The bagworm genome reveals a unique fibroin gene that provides high tensile strength.</title>
        <authorList>
            <person name="Kono N."/>
            <person name="Nakamura H."/>
            <person name="Ohtoshi R."/>
            <person name="Tomita M."/>
            <person name="Numata K."/>
            <person name="Arakawa K."/>
        </authorList>
    </citation>
    <scope>NUCLEOTIDE SEQUENCE [LARGE SCALE GENOMIC DNA]</scope>
</reference>
<accession>A0A4C1WKD8</accession>
<feature type="region of interest" description="Disordered" evidence="1">
    <location>
        <begin position="29"/>
        <end position="53"/>
    </location>
</feature>
<name>A0A4C1WKD8_EUMVA</name>
<protein>
    <submittedName>
        <fullName evidence="2">Uncharacterized protein</fullName>
    </submittedName>
</protein>
<comment type="caution">
    <text evidence="2">The sequence shown here is derived from an EMBL/GenBank/DDBJ whole genome shotgun (WGS) entry which is preliminary data.</text>
</comment>
<evidence type="ECO:0000313" key="3">
    <source>
        <dbReference type="Proteomes" id="UP000299102"/>
    </source>
</evidence>
<evidence type="ECO:0000313" key="2">
    <source>
        <dbReference type="EMBL" id="GBP51493.1"/>
    </source>
</evidence>
<sequence>MALVIGNLGTGAKGELEYEAADQVVNKLRRGGCGSNTKDQKSKGNPEPLSRGYKRKLRNILEFEEWN</sequence>
<proteinExistence type="predicted"/>
<dbReference type="EMBL" id="BGZK01000582">
    <property type="protein sequence ID" value="GBP51493.1"/>
    <property type="molecule type" value="Genomic_DNA"/>
</dbReference>
<gene>
    <name evidence="2" type="ORF">EVAR_44468_1</name>
</gene>
<organism evidence="2 3">
    <name type="scientific">Eumeta variegata</name>
    <name type="common">Bagworm moth</name>
    <name type="synonym">Eumeta japonica</name>
    <dbReference type="NCBI Taxonomy" id="151549"/>
    <lineage>
        <taxon>Eukaryota</taxon>
        <taxon>Metazoa</taxon>
        <taxon>Ecdysozoa</taxon>
        <taxon>Arthropoda</taxon>
        <taxon>Hexapoda</taxon>
        <taxon>Insecta</taxon>
        <taxon>Pterygota</taxon>
        <taxon>Neoptera</taxon>
        <taxon>Endopterygota</taxon>
        <taxon>Lepidoptera</taxon>
        <taxon>Glossata</taxon>
        <taxon>Ditrysia</taxon>
        <taxon>Tineoidea</taxon>
        <taxon>Psychidae</taxon>
        <taxon>Oiketicinae</taxon>
        <taxon>Eumeta</taxon>
    </lineage>
</organism>
<dbReference type="Proteomes" id="UP000299102">
    <property type="component" value="Unassembled WGS sequence"/>
</dbReference>
<evidence type="ECO:0000256" key="1">
    <source>
        <dbReference type="SAM" id="MobiDB-lite"/>
    </source>
</evidence>
<dbReference type="AlphaFoldDB" id="A0A4C1WKD8"/>